<accession>A0AAQ3PFJ4</accession>
<evidence type="ECO:0000256" key="1">
    <source>
        <dbReference type="ARBA" id="ARBA00022676"/>
    </source>
</evidence>
<protein>
    <submittedName>
        <fullName evidence="2">Uncharacterized protein</fullName>
    </submittedName>
</protein>
<dbReference type="Gene3D" id="3.40.50.2000">
    <property type="entry name" value="Glycogen Phosphorylase B"/>
    <property type="match status" value="1"/>
</dbReference>
<keyword evidence="3" id="KW-1185">Reference proteome</keyword>
<dbReference type="SUPFAM" id="SSF53756">
    <property type="entry name" value="UDP-Glycosyltransferase/glycogen phosphorylase"/>
    <property type="match status" value="1"/>
</dbReference>
<evidence type="ECO:0000313" key="3">
    <source>
        <dbReference type="Proteomes" id="UP001374535"/>
    </source>
</evidence>
<proteinExistence type="predicted"/>
<dbReference type="AlphaFoldDB" id="A0AAQ3PFJ4"/>
<dbReference type="GO" id="GO:0016757">
    <property type="term" value="F:glycosyltransferase activity"/>
    <property type="evidence" value="ECO:0007669"/>
    <property type="project" value="UniProtKB-KW"/>
</dbReference>
<organism evidence="2 3">
    <name type="scientific">Vigna mungo</name>
    <name type="common">Black gram</name>
    <name type="synonym">Phaseolus mungo</name>
    <dbReference type="NCBI Taxonomy" id="3915"/>
    <lineage>
        <taxon>Eukaryota</taxon>
        <taxon>Viridiplantae</taxon>
        <taxon>Streptophyta</taxon>
        <taxon>Embryophyta</taxon>
        <taxon>Tracheophyta</taxon>
        <taxon>Spermatophyta</taxon>
        <taxon>Magnoliopsida</taxon>
        <taxon>eudicotyledons</taxon>
        <taxon>Gunneridae</taxon>
        <taxon>Pentapetalae</taxon>
        <taxon>rosids</taxon>
        <taxon>fabids</taxon>
        <taxon>Fabales</taxon>
        <taxon>Fabaceae</taxon>
        <taxon>Papilionoideae</taxon>
        <taxon>50 kb inversion clade</taxon>
        <taxon>NPAAA clade</taxon>
        <taxon>indigoferoid/millettioid clade</taxon>
        <taxon>Phaseoleae</taxon>
        <taxon>Vigna</taxon>
    </lineage>
</organism>
<dbReference type="PANTHER" id="PTHR48046">
    <property type="entry name" value="UDP-GLYCOSYLTRANSFERASE 72E1"/>
    <property type="match status" value="1"/>
</dbReference>
<dbReference type="EMBL" id="CP144700">
    <property type="protein sequence ID" value="WVZ26652.1"/>
    <property type="molecule type" value="Genomic_DNA"/>
</dbReference>
<reference evidence="2 3" key="1">
    <citation type="journal article" date="2023" name="Life. Sci Alliance">
        <title>Evolutionary insights into 3D genome organization and epigenetic landscape of Vigna mungo.</title>
        <authorList>
            <person name="Junaid A."/>
            <person name="Singh B."/>
            <person name="Bhatia S."/>
        </authorList>
    </citation>
    <scope>NUCLEOTIDE SEQUENCE [LARGE SCALE GENOMIC DNA]</scope>
    <source>
        <strain evidence="2">Urdbean</strain>
    </source>
</reference>
<evidence type="ECO:0000313" key="2">
    <source>
        <dbReference type="EMBL" id="WVZ26652.1"/>
    </source>
</evidence>
<dbReference type="PANTHER" id="PTHR48046:SF1">
    <property type="entry name" value="GLYCOSYLTRANSFERASE-RELATED"/>
    <property type="match status" value="1"/>
</dbReference>
<gene>
    <name evidence="2" type="ORF">V8G54_005196</name>
</gene>
<sequence>MDMKIVNAKSSRKAISKEELSVSRMVEKVLRSLTKDFESVIWAIEESKDLTMLSVEELTEETMFEPLDQALQVKHDLKGSAWNIQEAEDKEIIVELISKTIRSKHNHNTNNENTVGRRERRRRISLLKKCQAAKLEPECRVVKLETILHSSCSNSRRLDSELHSSCVESMRLDVELHPSCETSRKLGVEFNPSCMMTRRLERSGVEHKKIKQVCWKAKRARTNGEPRQPKKVLRELVPDLVGDFSKELDGDLGSLGREFNEEHCGEFICELSGELKRLSWSSKRVEELKLNIRDQGYEIDTIQYGLRLKEEQVEKIRLKWRRIVRMLHFFTLSLGERETAKWNEIMNKQRVELEELKKAVEDKDEETSSASIALLTKAYMQSTASSNDRIDPRHNLLCSGEAFLSLVVQGPSRVGASASIALTVAHGPFFFSIALFFISFFSGSDTVSHREGRSARPRLRGVTVPIRGGGSSGVSRIRVSILGIYGIDNTVVGGGSHLRRGSSLAQQRSDKDAMMAQHWYVRVSFGDFWVLCARMRLVIFGDLALLLAHAAQGSASPHHSTRISMLNHMIKRVGFTKCLSNDTNPTVFLMESSSIAFWNLRQVRSEHSKMRKGVPSFVSSWTNCPNWDNYNWLYNRVGVSAMVGEAIRCGGTLTQEQMNELAHGLELSKHKFLWVVRASSDEANVGYLGGEKDVDPLEFLPSGFLERTKKQAMLHVSVLKVHQIVEFEILPRFRRNPGEILPLFALVHNRGKKTYLFLPRLYMSRLQNRYL</sequence>
<keyword evidence="1" id="KW-0328">Glycosyltransferase</keyword>
<dbReference type="Proteomes" id="UP001374535">
    <property type="component" value="Chromosome 1"/>
</dbReference>
<keyword evidence="1" id="KW-0808">Transferase</keyword>
<name>A0AAQ3PFJ4_VIGMU</name>